<keyword evidence="6" id="KW-0325">Glycoprotein</keyword>
<evidence type="ECO:0000256" key="5">
    <source>
        <dbReference type="ARBA" id="ARBA00022801"/>
    </source>
</evidence>
<dbReference type="PROSITE" id="PS00616">
    <property type="entry name" value="HIS_ACID_PHOSPHAT_1"/>
    <property type="match status" value="1"/>
</dbReference>
<dbReference type="Proteomes" id="UP000515156">
    <property type="component" value="Chromosome 3"/>
</dbReference>
<evidence type="ECO:0000256" key="6">
    <source>
        <dbReference type="ARBA" id="ARBA00023180"/>
    </source>
</evidence>
<dbReference type="InParanoid" id="A0A6P7XJM7"/>
<keyword evidence="9" id="KW-1185">Reference proteome</keyword>
<evidence type="ECO:0000256" key="1">
    <source>
        <dbReference type="ARBA" id="ARBA00000032"/>
    </source>
</evidence>
<dbReference type="KEGG" id="muo:115464610"/>
<feature type="chain" id="PRO_5028310650" description="acid phosphatase" evidence="8">
    <location>
        <begin position="24"/>
        <end position="514"/>
    </location>
</feature>
<dbReference type="GO" id="GO:0003993">
    <property type="term" value="F:acid phosphatase activity"/>
    <property type="evidence" value="ECO:0007669"/>
    <property type="project" value="UniProtKB-EC"/>
</dbReference>
<dbReference type="AlphaFoldDB" id="A0A6P7XJM7"/>
<evidence type="ECO:0000256" key="4">
    <source>
        <dbReference type="ARBA" id="ARBA00022729"/>
    </source>
</evidence>
<dbReference type="GO" id="GO:0030971">
    <property type="term" value="F:receptor tyrosine kinase binding"/>
    <property type="evidence" value="ECO:0007669"/>
    <property type="project" value="TreeGrafter"/>
</dbReference>
<evidence type="ECO:0000256" key="2">
    <source>
        <dbReference type="ARBA" id="ARBA00005375"/>
    </source>
</evidence>
<dbReference type="GO" id="GO:0048168">
    <property type="term" value="P:regulation of neuronal synaptic plasticity"/>
    <property type="evidence" value="ECO:0007669"/>
    <property type="project" value="TreeGrafter"/>
</dbReference>
<comment type="similarity">
    <text evidence="2">Belongs to the histidine acid phosphatase family.</text>
</comment>
<feature type="signal peptide" evidence="8">
    <location>
        <begin position="1"/>
        <end position="23"/>
    </location>
</feature>
<evidence type="ECO:0000313" key="10">
    <source>
        <dbReference type="RefSeq" id="XP_030050830.1"/>
    </source>
</evidence>
<accession>A0A6P7XJM7</accession>
<dbReference type="FunFam" id="3.40.50.1240:FF:000010">
    <property type="entry name" value="Prostatic acid phosphatase"/>
    <property type="match status" value="1"/>
</dbReference>
<dbReference type="InterPro" id="IPR050645">
    <property type="entry name" value="Histidine_acid_phosphatase"/>
</dbReference>
<dbReference type="GO" id="GO:0005764">
    <property type="term" value="C:lysosome"/>
    <property type="evidence" value="ECO:0007669"/>
    <property type="project" value="TreeGrafter"/>
</dbReference>
<dbReference type="PANTHER" id="PTHR11567:SF145">
    <property type="entry name" value="TESTICULAR ACID PHOSPHATASE"/>
    <property type="match status" value="1"/>
</dbReference>
<dbReference type="InterPro" id="IPR029033">
    <property type="entry name" value="His_PPase_superfam"/>
</dbReference>
<keyword evidence="7" id="KW-1133">Transmembrane helix</keyword>
<keyword evidence="7" id="KW-0812">Transmembrane</keyword>
<keyword evidence="5" id="KW-0378">Hydrolase</keyword>
<evidence type="ECO:0000256" key="7">
    <source>
        <dbReference type="SAM" id="Phobius"/>
    </source>
</evidence>
<dbReference type="Gene3D" id="3.40.50.1240">
    <property type="entry name" value="Phosphoglycerate mutase-like"/>
    <property type="match status" value="1"/>
</dbReference>
<dbReference type="GeneID" id="115464610"/>
<dbReference type="SUPFAM" id="SSF53254">
    <property type="entry name" value="Phosphoglycerate mutase-like"/>
    <property type="match status" value="1"/>
</dbReference>
<dbReference type="OrthoDB" id="258392at2759"/>
<comment type="catalytic activity">
    <reaction evidence="1">
        <text>a phosphate monoester + H2O = an alcohol + phosphate</text>
        <dbReference type="Rhea" id="RHEA:15017"/>
        <dbReference type="ChEBI" id="CHEBI:15377"/>
        <dbReference type="ChEBI" id="CHEBI:30879"/>
        <dbReference type="ChEBI" id="CHEBI:43474"/>
        <dbReference type="ChEBI" id="CHEBI:67140"/>
        <dbReference type="EC" id="3.1.3.2"/>
    </reaction>
</comment>
<name>A0A6P7XJM7_9AMPH</name>
<dbReference type="GO" id="GO:0004725">
    <property type="term" value="F:protein tyrosine phosphatase activity"/>
    <property type="evidence" value="ECO:0007669"/>
    <property type="project" value="TreeGrafter"/>
</dbReference>
<dbReference type="InterPro" id="IPR033379">
    <property type="entry name" value="Acid_Pase_AS"/>
</dbReference>
<dbReference type="GO" id="GO:0120154">
    <property type="term" value="P:negative regulation of ERBB4 signaling pathway"/>
    <property type="evidence" value="ECO:0007669"/>
    <property type="project" value="TreeGrafter"/>
</dbReference>
<dbReference type="Pfam" id="PF00328">
    <property type="entry name" value="His_Phos_2"/>
    <property type="match status" value="1"/>
</dbReference>
<evidence type="ECO:0000313" key="9">
    <source>
        <dbReference type="Proteomes" id="UP000515156"/>
    </source>
</evidence>
<organism evidence="9 10">
    <name type="scientific">Microcaecilia unicolor</name>
    <dbReference type="NCBI Taxonomy" id="1415580"/>
    <lineage>
        <taxon>Eukaryota</taxon>
        <taxon>Metazoa</taxon>
        <taxon>Chordata</taxon>
        <taxon>Craniata</taxon>
        <taxon>Vertebrata</taxon>
        <taxon>Euteleostomi</taxon>
        <taxon>Amphibia</taxon>
        <taxon>Gymnophiona</taxon>
        <taxon>Siphonopidae</taxon>
        <taxon>Microcaecilia</taxon>
    </lineage>
</organism>
<dbReference type="GO" id="GO:0007040">
    <property type="term" value="P:lysosome organization"/>
    <property type="evidence" value="ECO:0007669"/>
    <property type="project" value="TreeGrafter"/>
</dbReference>
<dbReference type="InterPro" id="IPR000560">
    <property type="entry name" value="His_Pase_clade-2"/>
</dbReference>
<dbReference type="EC" id="3.1.3.2" evidence="3"/>
<protein>
    <recommendedName>
        <fullName evidence="3">acid phosphatase</fullName>
        <ecNumber evidence="3">3.1.3.2</ecNumber>
    </recommendedName>
</protein>
<gene>
    <name evidence="10" type="primary">LOC115464610</name>
</gene>
<feature type="transmembrane region" description="Helical" evidence="7">
    <location>
        <begin position="481"/>
        <end position="507"/>
    </location>
</feature>
<keyword evidence="7" id="KW-0472">Membrane</keyword>
<dbReference type="CDD" id="cd07061">
    <property type="entry name" value="HP_HAP_like"/>
    <property type="match status" value="1"/>
</dbReference>
<dbReference type="GO" id="GO:0045211">
    <property type="term" value="C:postsynaptic membrane"/>
    <property type="evidence" value="ECO:0007669"/>
    <property type="project" value="TreeGrafter"/>
</dbReference>
<dbReference type="PROSITE" id="PS00778">
    <property type="entry name" value="HIS_ACID_PHOSPHAT_2"/>
    <property type="match status" value="1"/>
</dbReference>
<sequence>MRPCQLLILLWSSFLIQLQITQARTLSFVTVLFRHGDRAPIDTYPQDPHKDRSWPNGLQQLTQEGMRQQYELGQYLRRRYSHFLSPSYQKQEIYVRSTDYDRTLMSAQVNLAGLYPPNGSQHWNPEIRWQPVPIHTMPVSQDRLLKFPVKDCPRYHELMEETTQLPEYQDKMNKWRDFINQTANHTGYSVEGGALRKIWKVYDTLYCQRKHNLSLPEWATPDTLRTLEDISTFEIRSHVNLHKVDEKARLTGGILVDAVLRNFTEVLKRSLPLKMIMYSAHDTTIIALHGALKIYNEKHPPYAACHIFEFYRELDSTYSVAMFYRNDSHQEPYELILPGCTSPCPLSQFIKLTAAVIPQNWDKECHRPESATQTADDILVHLIRPKRSLEALLEPMQEYGDFAGFKLNYSKSLALTAHTSIFRYLESLVGSRIPFSPLGALLDKYEVFVLQDKGAQQLIHKASLLGKKLILDLCSDLSAGAAVAALAVAVGILGATLLVLTVLYWMWRRKVQAV</sequence>
<evidence type="ECO:0000256" key="3">
    <source>
        <dbReference type="ARBA" id="ARBA00012646"/>
    </source>
</evidence>
<proteinExistence type="inferred from homology"/>
<dbReference type="PANTHER" id="PTHR11567">
    <property type="entry name" value="ACID PHOSPHATASE-RELATED"/>
    <property type="match status" value="1"/>
</dbReference>
<reference evidence="10" key="1">
    <citation type="submission" date="2025-08" db="UniProtKB">
        <authorList>
            <consortium name="RefSeq"/>
        </authorList>
    </citation>
    <scope>IDENTIFICATION</scope>
</reference>
<evidence type="ECO:0000256" key="8">
    <source>
        <dbReference type="SAM" id="SignalP"/>
    </source>
</evidence>
<dbReference type="RefSeq" id="XP_030050830.1">
    <property type="nucleotide sequence ID" value="XM_030194970.1"/>
</dbReference>
<keyword evidence="4 8" id="KW-0732">Signal</keyword>